<dbReference type="SUPFAM" id="SSF74653">
    <property type="entry name" value="TolA/TonB C-terminal domain"/>
    <property type="match status" value="1"/>
</dbReference>
<evidence type="ECO:0000313" key="13">
    <source>
        <dbReference type="Proteomes" id="UP001499951"/>
    </source>
</evidence>
<evidence type="ECO:0000256" key="2">
    <source>
        <dbReference type="ARBA" id="ARBA00006555"/>
    </source>
</evidence>
<keyword evidence="13" id="KW-1185">Reference proteome</keyword>
<comment type="caution">
    <text evidence="12">The sequence shown here is derived from an EMBL/GenBank/DDBJ whole genome shotgun (WGS) entry which is preliminary data.</text>
</comment>
<dbReference type="InterPro" id="IPR006260">
    <property type="entry name" value="TonB/TolA_C"/>
</dbReference>
<dbReference type="Pfam" id="PF03544">
    <property type="entry name" value="TonB_C"/>
    <property type="match status" value="1"/>
</dbReference>
<organism evidence="12 13">
    <name type="scientific">Rhizomicrobium electricum</name>
    <dbReference type="NCBI Taxonomy" id="480070"/>
    <lineage>
        <taxon>Bacteria</taxon>
        <taxon>Pseudomonadati</taxon>
        <taxon>Pseudomonadota</taxon>
        <taxon>Alphaproteobacteria</taxon>
        <taxon>Micropepsales</taxon>
        <taxon>Micropepsaceae</taxon>
        <taxon>Rhizomicrobium</taxon>
    </lineage>
</organism>
<dbReference type="InterPro" id="IPR037682">
    <property type="entry name" value="TonB_C"/>
</dbReference>
<evidence type="ECO:0000256" key="1">
    <source>
        <dbReference type="ARBA" id="ARBA00004383"/>
    </source>
</evidence>
<keyword evidence="3" id="KW-0813">Transport</keyword>
<feature type="transmembrane region" description="Helical" evidence="10">
    <location>
        <begin position="21"/>
        <end position="43"/>
    </location>
</feature>
<accession>A0ABN1EZK5</accession>
<dbReference type="InterPro" id="IPR051045">
    <property type="entry name" value="TonB-dependent_transducer"/>
</dbReference>
<dbReference type="EMBL" id="BAAADD010000007">
    <property type="protein sequence ID" value="GAA0577820.1"/>
    <property type="molecule type" value="Genomic_DNA"/>
</dbReference>
<sequence>MEQPLHTIRTANPSMLSPERLPALIASAALVLISGWALSAGLAQKLIDKLPDEIKVDVLKEKIEKKEPPPPPPEMKAPPPPFVPPPDIVIQTDAPPPVNTITTQSKVNTPPPISAPASIGKPHICLQDYPAISVRLGEQGTTTIGFTITPEGRVENVHVVNSSGSERLDNAAVNCASSWRYKAAIKDNLPVAVPWKAEVKWVLH</sequence>
<dbReference type="Gene3D" id="3.30.1150.10">
    <property type="match status" value="1"/>
</dbReference>
<evidence type="ECO:0000256" key="3">
    <source>
        <dbReference type="ARBA" id="ARBA00022448"/>
    </source>
</evidence>
<evidence type="ECO:0000313" key="12">
    <source>
        <dbReference type="EMBL" id="GAA0577820.1"/>
    </source>
</evidence>
<keyword evidence="4" id="KW-1003">Cell membrane</keyword>
<dbReference type="PANTHER" id="PTHR33446">
    <property type="entry name" value="PROTEIN TONB-RELATED"/>
    <property type="match status" value="1"/>
</dbReference>
<evidence type="ECO:0000256" key="5">
    <source>
        <dbReference type="ARBA" id="ARBA00022519"/>
    </source>
</evidence>
<reference evidence="12 13" key="1">
    <citation type="journal article" date="2019" name="Int. J. Syst. Evol. Microbiol.">
        <title>The Global Catalogue of Microorganisms (GCM) 10K type strain sequencing project: providing services to taxonomists for standard genome sequencing and annotation.</title>
        <authorList>
            <consortium name="The Broad Institute Genomics Platform"/>
            <consortium name="The Broad Institute Genome Sequencing Center for Infectious Disease"/>
            <person name="Wu L."/>
            <person name="Ma J."/>
        </authorList>
    </citation>
    <scope>NUCLEOTIDE SEQUENCE [LARGE SCALE GENOMIC DNA]</scope>
    <source>
        <strain evidence="12 13">JCM 15089</strain>
    </source>
</reference>
<comment type="similarity">
    <text evidence="2">Belongs to the TonB family.</text>
</comment>
<keyword evidence="5" id="KW-0997">Cell inner membrane</keyword>
<proteinExistence type="inferred from homology"/>
<evidence type="ECO:0000256" key="4">
    <source>
        <dbReference type="ARBA" id="ARBA00022475"/>
    </source>
</evidence>
<dbReference type="RefSeq" id="WP_166936124.1">
    <property type="nucleotide sequence ID" value="NZ_BAAADD010000007.1"/>
</dbReference>
<dbReference type="NCBIfam" id="TIGR01352">
    <property type="entry name" value="tonB_Cterm"/>
    <property type="match status" value="1"/>
</dbReference>
<evidence type="ECO:0000256" key="9">
    <source>
        <dbReference type="ARBA" id="ARBA00023136"/>
    </source>
</evidence>
<comment type="subcellular location">
    <subcellularLocation>
        <location evidence="1">Cell inner membrane</location>
        <topology evidence="1">Single-pass membrane protein</topology>
        <orientation evidence="1">Periplasmic side</orientation>
    </subcellularLocation>
</comment>
<protein>
    <recommendedName>
        <fullName evidence="11">TonB C-terminal domain-containing protein</fullName>
    </recommendedName>
</protein>
<keyword evidence="6 10" id="KW-0812">Transmembrane</keyword>
<keyword evidence="7" id="KW-0653">Protein transport</keyword>
<keyword evidence="8 10" id="KW-1133">Transmembrane helix</keyword>
<name>A0ABN1EZK5_9PROT</name>
<evidence type="ECO:0000256" key="6">
    <source>
        <dbReference type="ARBA" id="ARBA00022692"/>
    </source>
</evidence>
<gene>
    <name evidence="12" type="ORF">GCM10008942_28390</name>
</gene>
<keyword evidence="9 10" id="KW-0472">Membrane</keyword>
<dbReference type="Proteomes" id="UP001499951">
    <property type="component" value="Unassembled WGS sequence"/>
</dbReference>
<evidence type="ECO:0000256" key="10">
    <source>
        <dbReference type="SAM" id="Phobius"/>
    </source>
</evidence>
<dbReference type="PROSITE" id="PS52015">
    <property type="entry name" value="TONB_CTD"/>
    <property type="match status" value="1"/>
</dbReference>
<evidence type="ECO:0000256" key="8">
    <source>
        <dbReference type="ARBA" id="ARBA00022989"/>
    </source>
</evidence>
<evidence type="ECO:0000256" key="7">
    <source>
        <dbReference type="ARBA" id="ARBA00022927"/>
    </source>
</evidence>
<evidence type="ECO:0000259" key="11">
    <source>
        <dbReference type="PROSITE" id="PS52015"/>
    </source>
</evidence>
<feature type="domain" description="TonB C-terminal" evidence="11">
    <location>
        <begin position="114"/>
        <end position="204"/>
    </location>
</feature>